<sequence>MIAMQYSFTLPAGYDMAIIDRRIREKGPLLDGFPRLRFKAYLSARKQDAGFTSAENLYAPFYLWDEPEGIDSFLSGPGFAVLTRDFGWPSVQTWLVWHADHVPDLTASRYATREARSIAPHSDLAKLRDTATADARSAIRAGALAAIAAFDPTKWLLLQFNLWPTVPAVTETMQTYTVGHVSLGSVLHLAE</sequence>
<dbReference type="Proteomes" id="UP000663946">
    <property type="component" value="Chromosome 2"/>
</dbReference>
<protein>
    <submittedName>
        <fullName evidence="1">DUF4865 family protein</fullName>
    </submittedName>
</protein>
<name>A0A8A5PFF6_AGRTU</name>
<dbReference type="Pfam" id="PF16157">
    <property type="entry name" value="DUF4865"/>
    <property type="match status" value="1"/>
</dbReference>
<accession>A0A8A5PFF6</accession>
<evidence type="ECO:0000313" key="3">
    <source>
        <dbReference type="Proteomes" id="UP000702952"/>
    </source>
</evidence>
<gene>
    <name evidence="1" type="ORF">G6M46_22830</name>
    <name evidence="2" type="ORF">G6M86_19515</name>
</gene>
<reference evidence="1" key="1">
    <citation type="journal article" date="2020" name="Science">
        <title>Unexpected conservation and global transmission of agrobacterial virulence plasmids.</title>
        <authorList>
            <person name="Weisberg A.J."/>
            <person name="Davis E.W. 2nd"/>
            <person name="Tabima J."/>
            <person name="Belcher M.S."/>
            <person name="Miller M."/>
            <person name="Kuo C.H."/>
            <person name="Loper J.E."/>
            <person name="Grunwald N.J."/>
            <person name="Putnam M.L."/>
            <person name="Chang J.H."/>
        </authorList>
    </citation>
    <scope>NUCLEOTIDE SEQUENCE</scope>
    <source>
        <strain evidence="1">17-1853-1a</strain>
    </source>
</reference>
<dbReference type="Proteomes" id="UP000702952">
    <property type="component" value="Unassembled WGS sequence"/>
</dbReference>
<reference evidence="2" key="2">
    <citation type="submission" date="2020-02" db="EMBL/GenBank/DDBJ databases">
        <title>Unexpected conservation and global transmission of agrobacterial virulence plasmids.</title>
        <authorList>
            <person name="Weisberg A.J."/>
            <person name="Davis E.W. II"/>
            <person name="Tabima J.R."/>
            <person name="Belcher M.S."/>
            <person name="Miller M."/>
            <person name="Kuo C.-H."/>
            <person name="Loper J.E."/>
            <person name="Grunwald N.J."/>
            <person name="Putnam M.L."/>
            <person name="Chang J.H."/>
        </authorList>
    </citation>
    <scope>NUCLEOTIDE SEQUENCE</scope>
    <source>
        <strain evidence="2">Q15/94</strain>
    </source>
</reference>
<dbReference type="EMBL" id="CP049217">
    <property type="protein sequence ID" value="QTG15448.1"/>
    <property type="molecule type" value="Genomic_DNA"/>
</dbReference>
<organism evidence="1 3">
    <name type="scientific">Agrobacterium tumefaciens</name>
    <dbReference type="NCBI Taxonomy" id="358"/>
    <lineage>
        <taxon>Bacteria</taxon>
        <taxon>Pseudomonadati</taxon>
        <taxon>Pseudomonadota</taxon>
        <taxon>Alphaproteobacteria</taxon>
        <taxon>Hyphomicrobiales</taxon>
        <taxon>Rhizobiaceae</taxon>
        <taxon>Rhizobium/Agrobacterium group</taxon>
        <taxon>Agrobacterium</taxon>
        <taxon>Agrobacterium tumefaciens complex</taxon>
    </lineage>
</organism>
<proteinExistence type="predicted"/>
<dbReference type="GeneID" id="92773148"/>
<evidence type="ECO:0000313" key="1">
    <source>
        <dbReference type="EMBL" id="NTC30971.1"/>
    </source>
</evidence>
<evidence type="ECO:0000313" key="2">
    <source>
        <dbReference type="EMBL" id="QTG15448.1"/>
    </source>
</evidence>
<dbReference type="RefSeq" id="WP_035199704.1">
    <property type="nucleotide sequence ID" value="NZ_CP048523.1"/>
</dbReference>
<dbReference type="InterPro" id="IPR032349">
    <property type="entry name" value="DUF4865"/>
</dbReference>
<dbReference type="EMBL" id="JAAMAY010000033">
    <property type="protein sequence ID" value="NTC30971.1"/>
    <property type="molecule type" value="Genomic_DNA"/>
</dbReference>
<dbReference type="AlphaFoldDB" id="A0A8A5PFF6"/>